<comment type="similarity">
    <text evidence="1">Belongs to the short-chain dehydrogenases/reductases (SDR) family.</text>
</comment>
<name>A0A7W4Z720_9GAMM</name>
<reference evidence="4 5" key="1">
    <citation type="submission" date="2020-08" db="EMBL/GenBank/DDBJ databases">
        <title>Genomic Encyclopedia of Type Strains, Phase III (KMG-III): the genomes of soil and plant-associated and newly described type strains.</title>
        <authorList>
            <person name="Whitman W."/>
        </authorList>
    </citation>
    <scope>NUCLEOTIDE SEQUENCE [LARGE SCALE GENOMIC DNA]</scope>
    <source>
        <strain evidence="4 5">CECT 8654</strain>
    </source>
</reference>
<evidence type="ECO:0000256" key="2">
    <source>
        <dbReference type="ARBA" id="ARBA00023002"/>
    </source>
</evidence>
<dbReference type="Pfam" id="PF00106">
    <property type="entry name" value="adh_short"/>
    <property type="match status" value="1"/>
</dbReference>
<comment type="caution">
    <text evidence="4">The sequence shown here is derived from an EMBL/GenBank/DDBJ whole genome shotgun (WGS) entry which is preliminary data.</text>
</comment>
<dbReference type="Proteomes" id="UP000537130">
    <property type="component" value="Unassembled WGS sequence"/>
</dbReference>
<evidence type="ECO:0000313" key="5">
    <source>
        <dbReference type="Proteomes" id="UP000537130"/>
    </source>
</evidence>
<dbReference type="InterPro" id="IPR036291">
    <property type="entry name" value="NAD(P)-bd_dom_sf"/>
</dbReference>
<dbReference type="PRINTS" id="PR00081">
    <property type="entry name" value="GDHRDH"/>
</dbReference>
<keyword evidence="5" id="KW-1185">Reference proteome</keyword>
<dbReference type="FunFam" id="3.40.50.720:FF:000594">
    <property type="entry name" value="Short-chain oxidoreductase"/>
    <property type="match status" value="1"/>
</dbReference>
<gene>
    <name evidence="4" type="ORF">FHR99_001836</name>
</gene>
<evidence type="ECO:0000313" key="4">
    <source>
        <dbReference type="EMBL" id="MBB3047570.1"/>
    </source>
</evidence>
<dbReference type="Gene3D" id="3.40.50.720">
    <property type="entry name" value="NAD(P)-binding Rossmann-like Domain"/>
    <property type="match status" value="1"/>
</dbReference>
<accession>A0A7W4Z720</accession>
<dbReference type="GO" id="GO:0016491">
    <property type="term" value="F:oxidoreductase activity"/>
    <property type="evidence" value="ECO:0007669"/>
    <property type="project" value="UniProtKB-KW"/>
</dbReference>
<sequence length="312" mass="33421">MTAFNGKTTAEEVAQGKNLRGKVALVTGASSGLGFETARVLASIGARVIITARSEEKAAEACEALQEAVPGAEFATLVLELSELDQVRSAAAELLAREAQIDLLINNAGIMACPLGRTREGCELQFGTNHIGHFLFTCLIAPALKKSPSPRVVNLSSAGHKYAPVDFDDPHYNHRDYDKWNAYGQAKTANIWFSLGLTRRGIASNAVHPGAIMTNLGRHMTEADFESFGSQAHESGFEFKSVEQGAATSVWAATAPELEGKGGLYLEDCQIGEPVNESTPASGYADYALDEQAAERLWSLSEEIVGERFTLA</sequence>
<protein>
    <recommendedName>
        <fullName evidence="3">Probable oxidoreductase</fullName>
    </recommendedName>
</protein>
<dbReference type="PANTHER" id="PTHR24320">
    <property type="entry name" value="RETINOL DEHYDROGENASE"/>
    <property type="match status" value="1"/>
</dbReference>
<evidence type="ECO:0000256" key="3">
    <source>
        <dbReference type="ARBA" id="ARBA00071493"/>
    </source>
</evidence>
<proteinExistence type="inferred from homology"/>
<dbReference type="SUPFAM" id="SSF51735">
    <property type="entry name" value="NAD(P)-binding Rossmann-fold domains"/>
    <property type="match status" value="1"/>
</dbReference>
<dbReference type="AlphaFoldDB" id="A0A7W4Z720"/>
<dbReference type="InterPro" id="IPR002347">
    <property type="entry name" value="SDR_fam"/>
</dbReference>
<evidence type="ECO:0000256" key="1">
    <source>
        <dbReference type="ARBA" id="ARBA00006484"/>
    </source>
</evidence>
<organism evidence="4 5">
    <name type="scientific">Litorivivens lipolytica</name>
    <dbReference type="NCBI Taxonomy" id="1524264"/>
    <lineage>
        <taxon>Bacteria</taxon>
        <taxon>Pseudomonadati</taxon>
        <taxon>Pseudomonadota</taxon>
        <taxon>Gammaproteobacteria</taxon>
        <taxon>Litorivivens</taxon>
    </lineage>
</organism>
<dbReference type="PANTHER" id="PTHR24320:SF272">
    <property type="entry name" value="NAD(P)-BINDING ROSSMANN-FOLD SUPERFAMILY PROTEIN"/>
    <property type="match status" value="1"/>
</dbReference>
<dbReference type="CDD" id="cd05327">
    <property type="entry name" value="retinol-DH_like_SDR_c_like"/>
    <property type="match status" value="1"/>
</dbReference>
<dbReference type="RefSeq" id="WP_183410343.1">
    <property type="nucleotide sequence ID" value="NZ_JACHWY010000002.1"/>
</dbReference>
<dbReference type="EMBL" id="JACHWY010000002">
    <property type="protein sequence ID" value="MBB3047570.1"/>
    <property type="molecule type" value="Genomic_DNA"/>
</dbReference>
<keyword evidence="2" id="KW-0560">Oxidoreductase</keyword>